<sequence length="121" mass="13996">METVSCRYDIEGLAKDMEVDLTTISTLYSEYFLEMKENIYKSETLCAKEDYASLERIIHNIKGTSISLNIKDIYYTSLSLDNQLKNNKCEQATCGINTINELFNEAEKDIKEFFHQNGIEL</sequence>
<keyword evidence="4" id="KW-1185">Reference proteome</keyword>
<evidence type="ECO:0000313" key="4">
    <source>
        <dbReference type="Proteomes" id="UP000622687"/>
    </source>
</evidence>
<reference evidence="3" key="1">
    <citation type="submission" date="2020-12" db="EMBL/GenBank/DDBJ databases">
        <title>Clostridium thailandense sp. nov., a novel acetogenic bacterium isolated from peat land soil in Thailand.</title>
        <authorList>
            <person name="Chaikitkaew S."/>
            <person name="Birkeland N.K."/>
        </authorList>
    </citation>
    <scope>NUCLEOTIDE SEQUENCE</scope>
    <source>
        <strain evidence="3">DSM 17425</strain>
    </source>
</reference>
<gene>
    <name evidence="3" type="ORF">I6U51_07630</name>
</gene>
<dbReference type="GO" id="GO:0000160">
    <property type="term" value="P:phosphorelay signal transduction system"/>
    <property type="evidence" value="ECO:0007669"/>
    <property type="project" value="InterPro"/>
</dbReference>
<dbReference type="Proteomes" id="UP000622687">
    <property type="component" value="Unassembled WGS sequence"/>
</dbReference>
<dbReference type="AlphaFoldDB" id="A0A934HXW8"/>
<comment type="caution">
    <text evidence="3">The sequence shown here is derived from an EMBL/GenBank/DDBJ whole genome shotgun (WGS) entry which is preliminary data.</text>
</comment>
<dbReference type="InterPro" id="IPR008207">
    <property type="entry name" value="Sig_transdc_His_kin_Hpt_dom"/>
</dbReference>
<keyword evidence="1" id="KW-0597">Phosphoprotein</keyword>
<evidence type="ECO:0000256" key="1">
    <source>
        <dbReference type="PROSITE-ProRule" id="PRU00110"/>
    </source>
</evidence>
<feature type="modified residue" description="Phosphohistidine" evidence="1">
    <location>
        <position position="59"/>
    </location>
</feature>
<dbReference type="RefSeq" id="WP_211142083.1">
    <property type="nucleotide sequence ID" value="NZ_JAEEGB010000007.1"/>
</dbReference>
<organism evidence="3 4">
    <name type="scientific">Clostridium aciditolerans</name>
    <dbReference type="NCBI Taxonomy" id="339861"/>
    <lineage>
        <taxon>Bacteria</taxon>
        <taxon>Bacillati</taxon>
        <taxon>Bacillota</taxon>
        <taxon>Clostridia</taxon>
        <taxon>Eubacteriales</taxon>
        <taxon>Clostridiaceae</taxon>
        <taxon>Clostridium</taxon>
    </lineage>
</organism>
<accession>A0A934HXW8</accession>
<evidence type="ECO:0000259" key="2">
    <source>
        <dbReference type="PROSITE" id="PS50894"/>
    </source>
</evidence>
<feature type="domain" description="HPt" evidence="2">
    <location>
        <begin position="20"/>
        <end position="113"/>
    </location>
</feature>
<protein>
    <recommendedName>
        <fullName evidence="2">HPt domain-containing protein</fullName>
    </recommendedName>
</protein>
<dbReference type="PROSITE" id="PS50894">
    <property type="entry name" value="HPT"/>
    <property type="match status" value="1"/>
</dbReference>
<dbReference type="SUPFAM" id="SSF47226">
    <property type="entry name" value="Histidine-containing phosphotransfer domain, HPT domain"/>
    <property type="match status" value="1"/>
</dbReference>
<dbReference type="Gene3D" id="1.20.120.160">
    <property type="entry name" value="HPT domain"/>
    <property type="match status" value="1"/>
</dbReference>
<dbReference type="EMBL" id="JAEEGB010000007">
    <property type="protein sequence ID" value="MBI6872582.1"/>
    <property type="molecule type" value="Genomic_DNA"/>
</dbReference>
<proteinExistence type="predicted"/>
<name>A0A934HXW8_9CLOT</name>
<evidence type="ECO:0000313" key="3">
    <source>
        <dbReference type="EMBL" id="MBI6872582.1"/>
    </source>
</evidence>
<dbReference type="InterPro" id="IPR036641">
    <property type="entry name" value="HPT_dom_sf"/>
</dbReference>